<dbReference type="RefSeq" id="WP_186816582.1">
    <property type="nucleotide sequence ID" value="NZ_BAAARM010000004.1"/>
</dbReference>
<evidence type="ECO:0000313" key="2">
    <source>
        <dbReference type="EMBL" id="GEO34881.1"/>
    </source>
</evidence>
<dbReference type="AlphaFoldDB" id="A0A512DEJ0"/>
<keyword evidence="1" id="KW-0472">Membrane</keyword>
<keyword evidence="1" id="KW-1133">Transmembrane helix</keyword>
<proteinExistence type="predicted"/>
<name>A0A512DEJ0_9CELL</name>
<reference evidence="2 3" key="1">
    <citation type="submission" date="2019-07" db="EMBL/GenBank/DDBJ databases">
        <title>Whole genome shotgun sequence of Cellulomonas aerilata NBRC 106308.</title>
        <authorList>
            <person name="Hosoyama A."/>
            <person name="Uohara A."/>
            <person name="Ohji S."/>
            <person name="Ichikawa N."/>
        </authorList>
    </citation>
    <scope>NUCLEOTIDE SEQUENCE [LARGE SCALE GENOMIC DNA]</scope>
    <source>
        <strain evidence="2 3">NBRC 106308</strain>
    </source>
</reference>
<comment type="caution">
    <text evidence="2">The sequence shown here is derived from an EMBL/GenBank/DDBJ whole genome shotgun (WGS) entry which is preliminary data.</text>
</comment>
<accession>A0A512DEJ0</accession>
<dbReference type="EMBL" id="BJYY01000016">
    <property type="protein sequence ID" value="GEO34881.1"/>
    <property type="molecule type" value="Genomic_DNA"/>
</dbReference>
<keyword evidence="1" id="KW-0812">Transmembrane</keyword>
<sequence>MDTFLAALAALAPPIGVGALFYVAIRALVNADRNERTAMARLQAEEDAAARTRDAGAA</sequence>
<evidence type="ECO:0000313" key="3">
    <source>
        <dbReference type="Proteomes" id="UP000321181"/>
    </source>
</evidence>
<feature type="transmembrane region" description="Helical" evidence="1">
    <location>
        <begin position="6"/>
        <end position="29"/>
    </location>
</feature>
<organism evidence="2 3">
    <name type="scientific">Cellulomonas aerilata</name>
    <dbReference type="NCBI Taxonomy" id="515326"/>
    <lineage>
        <taxon>Bacteria</taxon>
        <taxon>Bacillati</taxon>
        <taxon>Actinomycetota</taxon>
        <taxon>Actinomycetes</taxon>
        <taxon>Micrococcales</taxon>
        <taxon>Cellulomonadaceae</taxon>
        <taxon>Cellulomonas</taxon>
    </lineage>
</organism>
<protein>
    <submittedName>
        <fullName evidence="2">Uncharacterized protein</fullName>
    </submittedName>
</protein>
<dbReference type="Proteomes" id="UP000321181">
    <property type="component" value="Unassembled WGS sequence"/>
</dbReference>
<gene>
    <name evidence="2" type="ORF">CAE01nite_26060</name>
</gene>
<keyword evidence="3" id="KW-1185">Reference proteome</keyword>
<evidence type="ECO:0000256" key="1">
    <source>
        <dbReference type="SAM" id="Phobius"/>
    </source>
</evidence>